<evidence type="ECO:0000256" key="8">
    <source>
        <dbReference type="SAM" id="MobiDB-lite"/>
    </source>
</evidence>
<dbReference type="GO" id="GO:0003677">
    <property type="term" value="F:DNA binding"/>
    <property type="evidence" value="ECO:0007669"/>
    <property type="project" value="UniProtKB-KW"/>
</dbReference>
<comment type="caution">
    <text evidence="12">The sequence shown here is derived from an EMBL/GenBank/DDBJ whole genome shotgun (WGS) entry which is preliminary data.</text>
</comment>
<dbReference type="SUPFAM" id="SSF47459">
    <property type="entry name" value="HLH, helix-loop-helix DNA-binding domain"/>
    <property type="match status" value="1"/>
</dbReference>
<evidence type="ECO:0000256" key="2">
    <source>
        <dbReference type="ARBA" id="ARBA00022737"/>
    </source>
</evidence>
<feature type="domain" description="Myb-like" evidence="9">
    <location>
        <begin position="372"/>
        <end position="426"/>
    </location>
</feature>
<dbReference type="PANTHER" id="PTHR48000">
    <property type="entry name" value="OS09G0431300 PROTEIN"/>
    <property type="match status" value="1"/>
</dbReference>
<accession>A0A6A3C2P2</accession>
<evidence type="ECO:0000256" key="3">
    <source>
        <dbReference type="ARBA" id="ARBA00023015"/>
    </source>
</evidence>
<keyword evidence="7" id="KW-0175">Coiled coil</keyword>
<keyword evidence="5" id="KW-0804">Transcription</keyword>
<keyword evidence="13" id="KW-1185">Reference proteome</keyword>
<reference evidence="12" key="1">
    <citation type="submission" date="2019-09" db="EMBL/GenBank/DDBJ databases">
        <title>Draft genome information of white flower Hibiscus syriacus.</title>
        <authorList>
            <person name="Kim Y.-M."/>
        </authorList>
    </citation>
    <scope>NUCLEOTIDE SEQUENCE [LARGE SCALE GENOMIC DNA]</scope>
    <source>
        <strain evidence="12">YM2019G1</strain>
    </source>
</reference>
<sequence>MRTSNLDGIGRLKKGRFRPALVLFSPTQVYRKMFSGYSSSRNWSMEGYSSDGSTPLVRDTPQFTFDRSSFIDDSELIGLIDSELVIDTNEISGPAINGGPMESPNYQFNQVETSEASFQTEAGWGKSKLTPTQRENKRKCDVNYRQKLKLDYLLIGSSGKDGHFFWDLYLVAVKRKETMLDEIINYVLSLQRLVEIFKLNSATEMEKASEQIVENKHLKEENKRLNAENTALKVQIGLLPSSGKHPEHQSVSFQDHHESNSEDVGKDHHGTISEAVDQDHAENTALKEQIGLLPSSDKKLEHQSVSLQLTGMGRARCKANLKRGPWSPEEDAALKSYVQTHGTGGNWIAVPLKAGLKRCGKSCRLRWLNYLRPGIKHGGFTEEEDDIICTLYTQMGSRQVVVWSLIASQLPGRTDNDVKTYWNTKLKKKLLAGKSTSSNIDNTFTSAAVSLPIVSDVGYGLAVTSTSQSLPLDPVMHFSQPSGPNLDNSHNNIVVASSREGSAGSDFAGDGYVEDKGSVLVDVHHHQQQQFSNEFINGGEIGVPSLADFSHADIKDHHGSNSEAVDKDHHGANSEAVDKDHHGTCSEAVDKEMVLANPTSLMSEGVFSPNATPSQLETVSASKFPGFTSVGLMQGSEDILEVNGVKSAADVEAQLNATEAPRDACLQVQEISLNKRKRNVQDAEIEGQPLNKARKDSTVENQEKGEEESIHIIAQIGQTKTSHSYDVRIETIKEKKRTLQGLVPGCSKLTGAEALDEIINYIQSLQLQVEFLSMKLSAFHPISNGDAAITSNGDAAVTDFLLKLEADDESKVKLSDFVGLDGERILIGKYRFPLSLHPIIKNIIDAYGDVSATSKMNPTIVEAIYIMFCASIKEMSDLRLEKVTEGLILKWRDVIKDALCMNFKVDFAMEHLKKIASAYIGLMEHSKILKLEAQLSAMKEEHSKILERSKVFMDAAEDFNDKPVSSGMFLCARGNWTWNCKEMVILLAACTMIFSAMSYRFSLSNQQTGFLSTRWKDKLSFIAVTGEPDKALHLDFSNVKHEFPWLFYWSLVYHAPSPLSVKVKTLHLKSVSFTFSGAVSFTFSGAVSSIMTKFKFLESLTIENCHGLRSLKIHARPNSRFKKLDAYFLQSLRFQGKFPSFQRGCVISSPWFWPLFDHEIYPVDVMLDFSQGSCCSKLGSCRFPSFFIGSEDIESLTLSCWCFKPLVYPRLRVPPFCWAFRFRLIELWWIDYAKDRFNSDGLFSFLNFCPRLIRLYITIDPKSHRRRNRVSNYSVGVASVSRLEDLEVVKFEGFPNEKQEIMLANRLKQEFNVEPLIITNSNYLNCGRLMVKAPAVNEQGEEDSYKYIEVRVEDLYGLCPKHLHMCI</sequence>
<feature type="domain" description="BHLH" evidence="10">
    <location>
        <begin position="716"/>
        <end position="765"/>
    </location>
</feature>
<evidence type="ECO:0000259" key="10">
    <source>
        <dbReference type="PROSITE" id="PS50888"/>
    </source>
</evidence>
<keyword evidence="2" id="KW-0677">Repeat</keyword>
<dbReference type="GO" id="GO:0005634">
    <property type="term" value="C:nucleus"/>
    <property type="evidence" value="ECO:0007669"/>
    <property type="project" value="UniProtKB-SubCell"/>
</dbReference>
<dbReference type="GO" id="GO:0046983">
    <property type="term" value="F:protein dimerization activity"/>
    <property type="evidence" value="ECO:0007669"/>
    <property type="project" value="InterPro"/>
</dbReference>
<dbReference type="InterPro" id="IPR036638">
    <property type="entry name" value="HLH_DNA-bd_sf"/>
</dbReference>
<dbReference type="SMART" id="SM00717">
    <property type="entry name" value="SANT"/>
    <property type="match status" value="2"/>
</dbReference>
<evidence type="ECO:0000259" key="11">
    <source>
        <dbReference type="PROSITE" id="PS51294"/>
    </source>
</evidence>
<dbReference type="InterPro" id="IPR011598">
    <property type="entry name" value="bHLH_dom"/>
</dbReference>
<evidence type="ECO:0000256" key="4">
    <source>
        <dbReference type="ARBA" id="ARBA00023125"/>
    </source>
</evidence>
<evidence type="ECO:0000313" key="12">
    <source>
        <dbReference type="EMBL" id="KAE8723445.1"/>
    </source>
</evidence>
<dbReference type="InterPro" id="IPR009057">
    <property type="entry name" value="Homeodomain-like_sf"/>
</dbReference>
<dbReference type="InterPro" id="IPR001005">
    <property type="entry name" value="SANT/Myb"/>
</dbReference>
<protein>
    <submittedName>
        <fullName evidence="12">Sucrose transport protein SUC2</fullName>
    </submittedName>
</protein>
<evidence type="ECO:0000256" key="6">
    <source>
        <dbReference type="ARBA" id="ARBA00023242"/>
    </source>
</evidence>
<feature type="domain" description="HTH myb-type" evidence="11">
    <location>
        <begin position="376"/>
        <end position="430"/>
    </location>
</feature>
<keyword evidence="3" id="KW-0805">Transcription regulation</keyword>
<keyword evidence="4" id="KW-0238">DNA-binding</keyword>
<dbReference type="EMBL" id="VEPZ02000519">
    <property type="protein sequence ID" value="KAE8723445.1"/>
    <property type="molecule type" value="Genomic_DNA"/>
</dbReference>
<feature type="domain" description="Myb-like" evidence="9">
    <location>
        <begin position="318"/>
        <end position="371"/>
    </location>
</feature>
<dbReference type="Pfam" id="PF00249">
    <property type="entry name" value="Myb_DNA-binding"/>
    <property type="match status" value="2"/>
</dbReference>
<keyword evidence="6" id="KW-0539">Nucleus</keyword>
<feature type="region of interest" description="Disordered" evidence="8">
    <location>
        <begin position="552"/>
        <end position="581"/>
    </location>
</feature>
<comment type="subcellular location">
    <subcellularLocation>
        <location evidence="1">Nucleus</location>
    </subcellularLocation>
</comment>
<evidence type="ECO:0000256" key="5">
    <source>
        <dbReference type="ARBA" id="ARBA00023163"/>
    </source>
</evidence>
<dbReference type="PROSITE" id="PS50090">
    <property type="entry name" value="MYB_LIKE"/>
    <property type="match status" value="2"/>
</dbReference>
<organism evidence="12 13">
    <name type="scientific">Hibiscus syriacus</name>
    <name type="common">Rose of Sharon</name>
    <dbReference type="NCBI Taxonomy" id="106335"/>
    <lineage>
        <taxon>Eukaryota</taxon>
        <taxon>Viridiplantae</taxon>
        <taxon>Streptophyta</taxon>
        <taxon>Embryophyta</taxon>
        <taxon>Tracheophyta</taxon>
        <taxon>Spermatophyta</taxon>
        <taxon>Magnoliopsida</taxon>
        <taxon>eudicotyledons</taxon>
        <taxon>Gunneridae</taxon>
        <taxon>Pentapetalae</taxon>
        <taxon>rosids</taxon>
        <taxon>malvids</taxon>
        <taxon>Malvales</taxon>
        <taxon>Malvaceae</taxon>
        <taxon>Malvoideae</taxon>
        <taxon>Hibiscus</taxon>
    </lineage>
</organism>
<dbReference type="Proteomes" id="UP000436088">
    <property type="component" value="Unassembled WGS sequence"/>
</dbReference>
<dbReference type="SUPFAM" id="SSF46689">
    <property type="entry name" value="Homeodomain-like"/>
    <property type="match status" value="1"/>
</dbReference>
<evidence type="ECO:0000259" key="9">
    <source>
        <dbReference type="PROSITE" id="PS50090"/>
    </source>
</evidence>
<dbReference type="PANTHER" id="PTHR48000:SF74">
    <property type="entry name" value="TRANSCRIPTION FACTOR RAX2-LIKE"/>
    <property type="match status" value="1"/>
</dbReference>
<proteinExistence type="predicted"/>
<evidence type="ECO:0000256" key="1">
    <source>
        <dbReference type="ARBA" id="ARBA00004123"/>
    </source>
</evidence>
<feature type="coiled-coil region" evidence="7">
    <location>
        <begin position="208"/>
        <end position="235"/>
    </location>
</feature>
<dbReference type="FunFam" id="1.10.10.60:FF:000015">
    <property type="entry name" value="Transcription factor RAX3"/>
    <property type="match status" value="1"/>
</dbReference>
<feature type="compositionally biased region" description="Basic and acidic residues" evidence="8">
    <location>
        <begin position="244"/>
        <end position="268"/>
    </location>
</feature>
<dbReference type="InterPro" id="IPR017930">
    <property type="entry name" value="Myb_dom"/>
</dbReference>
<dbReference type="PROSITE" id="PS50888">
    <property type="entry name" value="BHLH"/>
    <property type="match status" value="1"/>
</dbReference>
<feature type="domain" description="HTH myb-type" evidence="11">
    <location>
        <begin position="318"/>
        <end position="375"/>
    </location>
</feature>
<dbReference type="Gene3D" id="1.10.10.60">
    <property type="entry name" value="Homeodomain-like"/>
    <property type="match status" value="2"/>
</dbReference>
<evidence type="ECO:0000313" key="13">
    <source>
        <dbReference type="Proteomes" id="UP000436088"/>
    </source>
</evidence>
<feature type="region of interest" description="Disordered" evidence="8">
    <location>
        <begin position="241"/>
        <end position="268"/>
    </location>
</feature>
<evidence type="ECO:0000256" key="7">
    <source>
        <dbReference type="SAM" id="Coils"/>
    </source>
</evidence>
<dbReference type="CDD" id="cd00167">
    <property type="entry name" value="SANT"/>
    <property type="match status" value="2"/>
</dbReference>
<gene>
    <name evidence="12" type="ORF">F3Y22_tig00012370pilonHSYRG00010</name>
</gene>
<dbReference type="PROSITE" id="PS51294">
    <property type="entry name" value="HTH_MYB"/>
    <property type="match status" value="2"/>
</dbReference>
<name>A0A6A3C2P2_HIBSY</name>